<reference evidence="1 2" key="1">
    <citation type="submission" date="2022-06" db="EMBL/GenBank/DDBJ databases">
        <title>Haloarcula sp. a new haloarchaeum isolate from saline soil.</title>
        <authorList>
            <person name="Strakova D."/>
            <person name="Galisteo C."/>
            <person name="Sanchez-Porro C."/>
            <person name="Ventosa A."/>
        </authorList>
    </citation>
    <scope>NUCLEOTIDE SEQUENCE [LARGE SCALE GENOMIC DNA]</scope>
    <source>
        <strain evidence="1 2">S1CR25-12</strain>
    </source>
</reference>
<dbReference type="EMBL" id="JAMQON010000003">
    <property type="protein sequence ID" value="MDS0260313.1"/>
    <property type="molecule type" value="Genomic_DNA"/>
</dbReference>
<evidence type="ECO:0000313" key="1">
    <source>
        <dbReference type="EMBL" id="MDS0260313.1"/>
    </source>
</evidence>
<organism evidence="1 2">
    <name type="scientific">Haloarcula saliterrae</name>
    <dbReference type="NCBI Taxonomy" id="2950534"/>
    <lineage>
        <taxon>Archaea</taxon>
        <taxon>Methanobacteriati</taxon>
        <taxon>Methanobacteriota</taxon>
        <taxon>Stenosarchaea group</taxon>
        <taxon>Halobacteria</taxon>
        <taxon>Halobacteriales</taxon>
        <taxon>Haloarculaceae</taxon>
        <taxon>Haloarcula</taxon>
    </lineage>
</organism>
<dbReference type="InterPro" id="IPR006311">
    <property type="entry name" value="TAT_signal"/>
</dbReference>
<protein>
    <recommendedName>
        <fullName evidence="3">Tat pathway signal protein</fullName>
    </recommendedName>
</protein>
<evidence type="ECO:0000313" key="2">
    <source>
        <dbReference type="Proteomes" id="UP001259659"/>
    </source>
</evidence>
<dbReference type="RefSeq" id="WP_310919981.1">
    <property type="nucleotide sequence ID" value="NZ_JAMQON010000003.1"/>
</dbReference>
<dbReference type="PROSITE" id="PS51318">
    <property type="entry name" value="TAT"/>
    <property type="match status" value="1"/>
</dbReference>
<gene>
    <name evidence="1" type="ORF">NDI56_12990</name>
</gene>
<sequence>MADSFSRRGVLRAAGLAAGAGLSGCLLDNPRTAAGHVYVENASGVDRRIALVIAERTDGTVEREVAAWYRIPNGHALEFETVLERDRRHVIHGTLPDAPPSDEVTFVSHPCPADESGERIVVVDVQRDGLGVVPRDCEQSYTQRELEYVPASEYRLEPYDGEIPGR</sequence>
<dbReference type="PROSITE" id="PS51257">
    <property type="entry name" value="PROKAR_LIPOPROTEIN"/>
    <property type="match status" value="1"/>
</dbReference>
<keyword evidence="2" id="KW-1185">Reference proteome</keyword>
<comment type="caution">
    <text evidence="1">The sequence shown here is derived from an EMBL/GenBank/DDBJ whole genome shotgun (WGS) entry which is preliminary data.</text>
</comment>
<name>A0ABU2FEE2_9EURY</name>
<evidence type="ECO:0008006" key="3">
    <source>
        <dbReference type="Google" id="ProtNLM"/>
    </source>
</evidence>
<accession>A0ABU2FEE2</accession>
<proteinExistence type="predicted"/>
<dbReference type="Proteomes" id="UP001259659">
    <property type="component" value="Unassembled WGS sequence"/>
</dbReference>